<dbReference type="InterPro" id="IPR014756">
    <property type="entry name" value="Ig_E-set"/>
</dbReference>
<comment type="subcellular location">
    <subcellularLocation>
        <location evidence="1">Secreted</location>
    </subcellularLocation>
</comment>
<keyword evidence="3" id="KW-0964">Secreted</keyword>
<feature type="domain" description="MD-2-related lipid-recognition" evidence="5">
    <location>
        <begin position="26"/>
        <end position="150"/>
    </location>
</feature>
<feature type="signal peptide" evidence="4">
    <location>
        <begin position="1"/>
        <end position="20"/>
    </location>
</feature>
<name>A0A8R2AZK4_ACYPI</name>
<evidence type="ECO:0000313" key="7">
    <source>
        <dbReference type="Proteomes" id="UP000007819"/>
    </source>
</evidence>
<evidence type="ECO:0000259" key="5">
    <source>
        <dbReference type="SMART" id="SM00737"/>
    </source>
</evidence>
<proteinExistence type="inferred from homology"/>
<dbReference type="SMR" id="A0A8R2AZK4"/>
<keyword evidence="4" id="KW-0732">Signal</keyword>
<evidence type="ECO:0000256" key="3">
    <source>
        <dbReference type="ARBA" id="ARBA00022525"/>
    </source>
</evidence>
<reference evidence="6" key="2">
    <citation type="submission" date="2022-06" db="UniProtKB">
        <authorList>
            <consortium name="EnsemblMetazoa"/>
        </authorList>
    </citation>
    <scope>IDENTIFICATION</scope>
</reference>
<dbReference type="GeneID" id="103308303"/>
<dbReference type="InterPro" id="IPR003172">
    <property type="entry name" value="ML_dom"/>
</dbReference>
<evidence type="ECO:0000256" key="4">
    <source>
        <dbReference type="SAM" id="SignalP"/>
    </source>
</evidence>
<dbReference type="OrthoDB" id="6576058at2759"/>
<dbReference type="AlphaFoldDB" id="A0A8R2AZK4"/>
<dbReference type="SMART" id="SM00737">
    <property type="entry name" value="ML"/>
    <property type="match status" value="1"/>
</dbReference>
<dbReference type="FunFam" id="2.60.40.770:FF:000001">
    <property type="entry name" value="NPC intracellular cholesterol transporter 2"/>
    <property type="match status" value="1"/>
</dbReference>
<comment type="similarity">
    <text evidence="2">Belongs to the NPC2 family.</text>
</comment>
<dbReference type="RefSeq" id="XP_008179670.1">
    <property type="nucleotide sequence ID" value="XM_008181448.2"/>
</dbReference>
<dbReference type="SUPFAM" id="SSF81296">
    <property type="entry name" value="E set domains"/>
    <property type="match status" value="1"/>
</dbReference>
<evidence type="ECO:0000256" key="1">
    <source>
        <dbReference type="ARBA" id="ARBA00004613"/>
    </source>
</evidence>
<dbReference type="Gene3D" id="2.60.40.770">
    <property type="match status" value="1"/>
</dbReference>
<feature type="chain" id="PRO_5035721545" description="MD-2-related lipid-recognition domain-containing protein" evidence="4">
    <location>
        <begin position="21"/>
        <end position="153"/>
    </location>
</feature>
<sequence>MAIFVLTVVGLILAASAVDAEKVYNFHMCPNTQCSVRDLYIDPCPEAAYNLPCEWSENASTSIAFTYNPEFRANLPKTQLYAETFLMDLPFLNVNTDACLYTNCPVVKNTDQHWLFNLFVPYNYGRMNYRVKFMMWDNIYHQQCCFKFDINIV</sequence>
<accession>A0A8R2AZK4</accession>
<evidence type="ECO:0000256" key="2">
    <source>
        <dbReference type="ARBA" id="ARBA00006370"/>
    </source>
</evidence>
<dbReference type="KEGG" id="api:103308303"/>
<organism evidence="6 7">
    <name type="scientific">Acyrthosiphon pisum</name>
    <name type="common">Pea aphid</name>
    <dbReference type="NCBI Taxonomy" id="7029"/>
    <lineage>
        <taxon>Eukaryota</taxon>
        <taxon>Metazoa</taxon>
        <taxon>Ecdysozoa</taxon>
        <taxon>Arthropoda</taxon>
        <taxon>Hexapoda</taxon>
        <taxon>Insecta</taxon>
        <taxon>Pterygota</taxon>
        <taxon>Neoptera</taxon>
        <taxon>Paraneoptera</taxon>
        <taxon>Hemiptera</taxon>
        <taxon>Sternorrhyncha</taxon>
        <taxon>Aphidomorpha</taxon>
        <taxon>Aphidoidea</taxon>
        <taxon>Aphididae</taxon>
        <taxon>Macrosiphini</taxon>
        <taxon>Acyrthosiphon</taxon>
    </lineage>
</organism>
<reference evidence="7" key="1">
    <citation type="submission" date="2010-06" db="EMBL/GenBank/DDBJ databases">
        <authorList>
            <person name="Jiang H."/>
            <person name="Abraham K."/>
            <person name="Ali S."/>
            <person name="Alsbrooks S.L."/>
            <person name="Anim B.N."/>
            <person name="Anosike U.S."/>
            <person name="Attaway T."/>
            <person name="Bandaranaike D.P."/>
            <person name="Battles P.K."/>
            <person name="Bell S.N."/>
            <person name="Bell A.V."/>
            <person name="Beltran B."/>
            <person name="Bickham C."/>
            <person name="Bustamante Y."/>
            <person name="Caleb T."/>
            <person name="Canada A."/>
            <person name="Cardenas V."/>
            <person name="Carter K."/>
            <person name="Chacko J."/>
            <person name="Chandrabose M.N."/>
            <person name="Chavez D."/>
            <person name="Chavez A."/>
            <person name="Chen L."/>
            <person name="Chu H.-S."/>
            <person name="Claassen K.J."/>
            <person name="Cockrell R."/>
            <person name="Collins M."/>
            <person name="Cooper J.A."/>
            <person name="Cree A."/>
            <person name="Curry S.M."/>
            <person name="Da Y."/>
            <person name="Dao M.D."/>
            <person name="Das B."/>
            <person name="Davila M.-L."/>
            <person name="Davy-Carroll L."/>
            <person name="Denson S."/>
            <person name="Dinh H."/>
            <person name="Ebong V.E."/>
            <person name="Edwards J.R."/>
            <person name="Egan A."/>
            <person name="El-Daye J."/>
            <person name="Escobedo L."/>
            <person name="Fernandez S."/>
            <person name="Fernando P.R."/>
            <person name="Flagg N."/>
            <person name="Forbes L.D."/>
            <person name="Fowler R.G."/>
            <person name="Fu Q."/>
            <person name="Gabisi R.A."/>
            <person name="Ganer J."/>
            <person name="Garbino Pronczuk A."/>
            <person name="Garcia R.M."/>
            <person name="Garner T."/>
            <person name="Garrett T.E."/>
            <person name="Gonzalez D.A."/>
            <person name="Hamid H."/>
            <person name="Hawkins E.S."/>
            <person name="Hirani K."/>
            <person name="Hogues M.E."/>
            <person name="Hollins B."/>
            <person name="Hsiao C.-H."/>
            <person name="Jabil R."/>
            <person name="James M.L."/>
            <person name="Jhangiani S.N."/>
            <person name="Johnson B."/>
            <person name="Johnson Q."/>
            <person name="Joshi V."/>
            <person name="Kalu J.B."/>
            <person name="Kam C."/>
            <person name="Kashfia A."/>
            <person name="Keebler J."/>
            <person name="Kisamo H."/>
            <person name="Kovar C.L."/>
            <person name="Lago L.A."/>
            <person name="Lai C.-Y."/>
            <person name="Laidlaw J."/>
            <person name="Lara F."/>
            <person name="Le T.-K."/>
            <person name="Lee S.L."/>
            <person name="Legall F.H."/>
            <person name="Lemon S.J."/>
            <person name="Lewis L.R."/>
            <person name="Li B."/>
            <person name="Liu Y."/>
            <person name="Liu Y.-S."/>
            <person name="Lopez J."/>
            <person name="Lozado R.J."/>
            <person name="Lu J."/>
            <person name="Madu R.C."/>
            <person name="Maheshwari M."/>
            <person name="Maheshwari R."/>
            <person name="Malloy K."/>
            <person name="Martinez E."/>
            <person name="Mathew T."/>
            <person name="Mercado I.C."/>
            <person name="Mercado C."/>
            <person name="Meyer B."/>
            <person name="Montgomery K."/>
            <person name="Morgan M.B."/>
            <person name="Munidasa M."/>
            <person name="Nazareth L.V."/>
            <person name="Nelson J."/>
            <person name="Ng B.M."/>
            <person name="Nguyen N.B."/>
            <person name="Nguyen P.Q."/>
            <person name="Nguyen T."/>
            <person name="Obregon M."/>
            <person name="Okwuonu G.O."/>
            <person name="Onwere C.G."/>
            <person name="Orozco G."/>
            <person name="Parra A."/>
            <person name="Patel S."/>
            <person name="Patil S."/>
            <person name="Perez A."/>
            <person name="Perez Y."/>
            <person name="Pham C."/>
            <person name="Primus E.L."/>
            <person name="Pu L.-L."/>
            <person name="Puazo M."/>
            <person name="Qin X."/>
            <person name="Quiroz J.B."/>
            <person name="Reese J."/>
            <person name="Richards S."/>
            <person name="Rives C.M."/>
            <person name="Robberts R."/>
            <person name="Ruiz S.J."/>
            <person name="Ruiz M.J."/>
            <person name="Santibanez J."/>
            <person name="Schneider B.W."/>
            <person name="Sisson I."/>
            <person name="Smith M."/>
            <person name="Sodergren E."/>
            <person name="Song X.-Z."/>
            <person name="Song B.B."/>
            <person name="Summersgill H."/>
            <person name="Thelus R."/>
            <person name="Thornton R.D."/>
            <person name="Trejos Z.Y."/>
            <person name="Usmani K."/>
            <person name="Vattathil S."/>
            <person name="Villasana D."/>
            <person name="Walker D.L."/>
            <person name="Wang S."/>
            <person name="Wang K."/>
            <person name="White C.S."/>
            <person name="Williams A.C."/>
            <person name="Williamson J."/>
            <person name="Wilson K."/>
            <person name="Woghiren I.O."/>
            <person name="Woodworth J.R."/>
            <person name="Worley K.C."/>
            <person name="Wright R.A."/>
            <person name="Wu W."/>
            <person name="Young L."/>
            <person name="Zhang L."/>
            <person name="Zhang J."/>
            <person name="Zhu Y."/>
            <person name="Muzny D.M."/>
            <person name="Weinstock G."/>
            <person name="Gibbs R.A."/>
        </authorList>
    </citation>
    <scope>NUCLEOTIDE SEQUENCE [LARGE SCALE GENOMIC DNA]</scope>
    <source>
        <strain evidence="7">LSR1</strain>
    </source>
</reference>
<dbReference type="EnsemblMetazoa" id="XM_008181448.3">
    <property type="protein sequence ID" value="XP_008179670.1"/>
    <property type="gene ID" value="LOC103308303"/>
</dbReference>
<dbReference type="Proteomes" id="UP000007819">
    <property type="component" value="Chromosome X"/>
</dbReference>
<evidence type="ECO:0000313" key="6">
    <source>
        <dbReference type="EnsemblMetazoa" id="XP_008179670.1"/>
    </source>
</evidence>
<keyword evidence="7" id="KW-1185">Reference proteome</keyword>
<dbReference type="Pfam" id="PF02221">
    <property type="entry name" value="E1_DerP2_DerF2"/>
    <property type="match status" value="1"/>
</dbReference>
<protein>
    <recommendedName>
        <fullName evidence="5">MD-2-related lipid-recognition domain-containing protein</fullName>
    </recommendedName>
</protein>
<dbReference type="GO" id="GO:0005576">
    <property type="term" value="C:extracellular region"/>
    <property type="evidence" value="ECO:0007669"/>
    <property type="project" value="UniProtKB-SubCell"/>
</dbReference>